<evidence type="ECO:0000313" key="8">
    <source>
        <dbReference type="EMBL" id="MEW9501675.1"/>
    </source>
</evidence>
<feature type="transmembrane region" description="Helical" evidence="6">
    <location>
        <begin position="321"/>
        <end position="341"/>
    </location>
</feature>
<reference evidence="8 9" key="1">
    <citation type="journal article" date="1979" name="Int. J. Syst. Evol. Microbiol.">
        <title>Bacillus globisporus subsp. marinus subsp. nov.</title>
        <authorList>
            <person name="Liu H."/>
        </authorList>
    </citation>
    <scope>NUCLEOTIDE SEQUENCE [LARGE SCALE GENOMIC DNA]</scope>
    <source>
        <strain evidence="8 9">DSM 1297</strain>
    </source>
</reference>
<evidence type="ECO:0000259" key="7">
    <source>
        <dbReference type="Pfam" id="PF12698"/>
    </source>
</evidence>
<comment type="caution">
    <text evidence="8">The sequence shown here is derived from an EMBL/GenBank/DDBJ whole genome shotgun (WGS) entry which is preliminary data.</text>
</comment>
<feature type="transmembrane region" description="Helical" evidence="6">
    <location>
        <begin position="376"/>
        <end position="395"/>
    </location>
</feature>
<sequence>MLPLNRFGLIIAKTYVEKFKSKSFLITTFLFMLAIVVGTNFQTITDQFGSGSDRESDGWNIVIYDEEGRIAAAVEQQLSIVNQDITIEQSDASLADLEDQVAAGEYDALLAVSLQDNGKITADYLSESLTSRAFSTDLQLTLQTIQSNFVATELNLSADELAMLNMPVAFEQSSFSDTAKSETELNEARGLVYIMIFAIYMSVLIYSMMIATEVATEKSSRVMEILISSVSPVQQIFAKILGVGLLGLTQLAIWGTVGFASVQLSSDSMEGGLYSLFDFSSSSIETFLFGIVFFLLGYFLFATLAAFLGSLVSRIEDLQQMLMPVTLLVVTGAMLSFYGLADPEASFVTITSYIPFFSPLVMLTRVGMLNLPLWEPLLAIGLTVVTIIILGWFGAKVYRGGVLMYGNSSSFKDIKKALMISKKEK</sequence>
<evidence type="ECO:0000256" key="3">
    <source>
        <dbReference type="ARBA" id="ARBA00022692"/>
    </source>
</evidence>
<feature type="transmembrane region" description="Helical" evidence="6">
    <location>
        <begin position="287"/>
        <end position="309"/>
    </location>
</feature>
<evidence type="ECO:0000256" key="2">
    <source>
        <dbReference type="ARBA" id="ARBA00022475"/>
    </source>
</evidence>
<feature type="transmembrane region" description="Helical" evidence="6">
    <location>
        <begin position="190"/>
        <end position="215"/>
    </location>
</feature>
<gene>
    <name evidence="8" type="ORF">AB1471_07655</name>
</gene>
<evidence type="ECO:0000256" key="4">
    <source>
        <dbReference type="ARBA" id="ARBA00022989"/>
    </source>
</evidence>
<feature type="transmembrane region" description="Helical" evidence="6">
    <location>
        <begin position="23"/>
        <end position="41"/>
    </location>
</feature>
<keyword evidence="5 6" id="KW-0472">Membrane</keyword>
<feature type="domain" description="ABC-2 type transporter transmembrane" evidence="7">
    <location>
        <begin position="22"/>
        <end position="395"/>
    </location>
</feature>
<dbReference type="EMBL" id="JBFMIA010000004">
    <property type="protein sequence ID" value="MEW9501675.1"/>
    <property type="molecule type" value="Genomic_DNA"/>
</dbReference>
<dbReference type="InterPro" id="IPR013525">
    <property type="entry name" value="ABC2_TM"/>
</dbReference>
<accession>A0ABV3Q2U4</accession>
<keyword evidence="9" id="KW-1185">Reference proteome</keyword>
<comment type="subcellular location">
    <subcellularLocation>
        <location evidence="1">Cell membrane</location>
        <topology evidence="1">Multi-pass membrane protein</topology>
    </subcellularLocation>
</comment>
<evidence type="ECO:0000313" key="9">
    <source>
        <dbReference type="Proteomes" id="UP001556040"/>
    </source>
</evidence>
<name>A0ABV3Q2U4_9BACL</name>
<keyword evidence="2" id="KW-1003">Cell membrane</keyword>
<keyword evidence="3 6" id="KW-0812">Transmembrane</keyword>
<protein>
    <submittedName>
        <fullName evidence="8">ABC transporter permease</fullName>
    </submittedName>
</protein>
<keyword evidence="4 6" id="KW-1133">Transmembrane helix</keyword>
<dbReference type="PANTHER" id="PTHR30294">
    <property type="entry name" value="MEMBRANE COMPONENT OF ABC TRANSPORTER YHHJ-RELATED"/>
    <property type="match status" value="1"/>
</dbReference>
<dbReference type="PANTHER" id="PTHR30294:SF29">
    <property type="entry name" value="MULTIDRUG ABC TRANSPORTER PERMEASE YBHS-RELATED"/>
    <property type="match status" value="1"/>
</dbReference>
<dbReference type="Pfam" id="PF12698">
    <property type="entry name" value="ABC2_membrane_3"/>
    <property type="match status" value="1"/>
</dbReference>
<feature type="transmembrane region" description="Helical" evidence="6">
    <location>
        <begin position="236"/>
        <end position="260"/>
    </location>
</feature>
<dbReference type="InterPro" id="IPR051449">
    <property type="entry name" value="ABC-2_transporter_component"/>
</dbReference>
<evidence type="ECO:0000256" key="1">
    <source>
        <dbReference type="ARBA" id="ARBA00004651"/>
    </source>
</evidence>
<evidence type="ECO:0000256" key="6">
    <source>
        <dbReference type="SAM" id="Phobius"/>
    </source>
</evidence>
<feature type="transmembrane region" description="Helical" evidence="6">
    <location>
        <begin position="347"/>
        <end position="364"/>
    </location>
</feature>
<dbReference type="RefSeq" id="WP_367779151.1">
    <property type="nucleotide sequence ID" value="NZ_JBFMIA010000004.1"/>
</dbReference>
<organism evidence="8 9">
    <name type="scientific">Jeotgalibacillus marinus</name>
    <dbReference type="NCBI Taxonomy" id="86667"/>
    <lineage>
        <taxon>Bacteria</taxon>
        <taxon>Bacillati</taxon>
        <taxon>Bacillota</taxon>
        <taxon>Bacilli</taxon>
        <taxon>Bacillales</taxon>
        <taxon>Caryophanaceae</taxon>
        <taxon>Jeotgalibacillus</taxon>
    </lineage>
</organism>
<proteinExistence type="predicted"/>
<evidence type="ECO:0000256" key="5">
    <source>
        <dbReference type="ARBA" id="ARBA00023136"/>
    </source>
</evidence>
<dbReference type="Proteomes" id="UP001556040">
    <property type="component" value="Unassembled WGS sequence"/>
</dbReference>